<dbReference type="AGR" id="ZFIN:ZDB-GENE-040718-351"/>
<dbReference type="CTD" id="55328"/>
<dbReference type="Gene3D" id="3.90.660.10">
    <property type="match status" value="1"/>
</dbReference>
<evidence type="ECO:0000256" key="1">
    <source>
        <dbReference type="ARBA" id="ARBA00022630"/>
    </source>
</evidence>
<accession>A0A8M2BGR2</accession>
<feature type="chain" id="PRO_5035477261" evidence="3">
    <location>
        <begin position="17"/>
        <end position="343"/>
    </location>
</feature>
<dbReference type="InterPro" id="IPR040174">
    <property type="entry name" value="RNLS"/>
</dbReference>
<dbReference type="Pfam" id="PF13450">
    <property type="entry name" value="NAD_binding_8"/>
    <property type="match status" value="1"/>
</dbReference>
<dbReference type="Pfam" id="PF01593">
    <property type="entry name" value="Amino_oxidase"/>
    <property type="match status" value="1"/>
</dbReference>
<evidence type="ECO:0000313" key="6">
    <source>
        <dbReference type="RefSeq" id="XP_005169511.1"/>
    </source>
</evidence>
<dbReference type="InterPro" id="IPR002937">
    <property type="entry name" value="Amino_oxidase"/>
</dbReference>
<evidence type="ECO:0000313" key="7">
    <source>
        <dbReference type="ZFIN" id="ZDB-GENE-040718-351"/>
    </source>
</evidence>
<evidence type="ECO:0000313" key="5">
    <source>
        <dbReference type="Proteomes" id="UP000000437"/>
    </source>
</evidence>
<dbReference type="ZFIN" id="ZDB-GENE-040718-351">
    <property type="gene designation" value="rnls"/>
</dbReference>
<dbReference type="AlphaFoldDB" id="A0A8M2BGR2"/>
<dbReference type="RefSeq" id="XP_005169511.1">
    <property type="nucleotide sequence ID" value="XM_005169454.5"/>
</dbReference>
<keyword evidence="1" id="KW-0285">Flavoprotein</keyword>
<dbReference type="Gene3D" id="3.50.50.60">
    <property type="entry name" value="FAD/NAD(P)-binding domain"/>
    <property type="match status" value="1"/>
</dbReference>
<gene>
    <name evidence="6 7" type="primary">rnls</name>
    <name evidence="6" type="synonym">zgc:92286</name>
</gene>
<dbReference type="PANTHER" id="PTHR23357">
    <property type="entry name" value="RENALASE"/>
    <property type="match status" value="1"/>
</dbReference>
<dbReference type="Proteomes" id="UP000000437">
    <property type="component" value="Chromosome 12"/>
</dbReference>
<organism evidence="5 6">
    <name type="scientific">Danio rerio</name>
    <name type="common">Zebrafish</name>
    <name type="synonym">Brachydanio rerio</name>
    <dbReference type="NCBI Taxonomy" id="7955"/>
    <lineage>
        <taxon>Eukaryota</taxon>
        <taxon>Metazoa</taxon>
        <taxon>Chordata</taxon>
        <taxon>Craniata</taxon>
        <taxon>Vertebrata</taxon>
        <taxon>Euteleostomi</taxon>
        <taxon>Actinopterygii</taxon>
        <taxon>Neopterygii</taxon>
        <taxon>Teleostei</taxon>
        <taxon>Ostariophysi</taxon>
        <taxon>Cypriniformes</taxon>
        <taxon>Danionidae</taxon>
        <taxon>Danioninae</taxon>
        <taxon>Danio</taxon>
    </lineage>
</organism>
<protein>
    <submittedName>
        <fullName evidence="6">Renalase isoform X1</fullName>
    </submittedName>
</protein>
<sequence length="343" mass="38026">MSRVLIVGAGLTGSLCACLLRRELPNKVNIVVWDKSRGAGGRMSTSRSPNNPSCSVDLGAQYISATQYYAQIHSSFYEELLAQDILKPLSAPVEGLMVKEEGMVNYVTPHGVSSIVKHYLKESGAEVFYNRHVTHIHRKDTGWEVCRKEGAPERFDVVVLTMPVPQILQLQGDVGSLMGENQRRKLEAVSYSSRYALGLFYKADTRIDVPWAAKYVSNNPCIRFIAIDDKKRNLESKVSGPSVVVHTSVPFGIQHLEEEKDAVQPIILEELKKLMPELPKPESVKCQKWRYSQVTRSVADCPGQMTVLSQPLLVCGGDGFTHSNFDGCIESALKVFAVLKSSL</sequence>
<evidence type="ECO:0000259" key="4">
    <source>
        <dbReference type="Pfam" id="PF01593"/>
    </source>
</evidence>
<dbReference type="SUPFAM" id="SSF51905">
    <property type="entry name" value="FAD/NAD(P)-binding domain"/>
    <property type="match status" value="1"/>
</dbReference>
<reference evidence="6" key="1">
    <citation type="submission" date="2025-08" db="UniProtKB">
        <authorList>
            <consortium name="RefSeq"/>
        </authorList>
    </citation>
    <scope>IDENTIFICATION</scope>
    <source>
        <strain evidence="6">Tuebingen</strain>
        <tissue evidence="6">Fibroblasts and whole tissue</tissue>
    </source>
</reference>
<evidence type="ECO:0000256" key="3">
    <source>
        <dbReference type="SAM" id="SignalP"/>
    </source>
</evidence>
<dbReference type="PROSITE" id="PS51257">
    <property type="entry name" value="PROKAR_LIPOPROTEIN"/>
    <property type="match status" value="1"/>
</dbReference>
<dbReference type="InterPro" id="IPR036188">
    <property type="entry name" value="FAD/NAD-bd_sf"/>
</dbReference>
<dbReference type="GeneID" id="436880"/>
<proteinExistence type="evidence at protein level"/>
<keyword evidence="8" id="KW-1267">Proteomics identification</keyword>
<evidence type="ECO:0000256" key="2">
    <source>
        <dbReference type="ARBA" id="ARBA00022827"/>
    </source>
</evidence>
<keyword evidence="2" id="KW-0274">FAD</keyword>
<feature type="domain" description="Amine oxidase" evidence="4">
    <location>
        <begin position="98"/>
        <end position="334"/>
    </location>
</feature>
<evidence type="ECO:0007829" key="8">
    <source>
        <dbReference type="PeptideAtlas" id="A0A8M2BGR2"/>
    </source>
</evidence>
<name>A0A8M2BGR2_DANRE</name>
<dbReference type="PANTHER" id="PTHR23357:SF1">
    <property type="entry name" value="RENALASE"/>
    <property type="match status" value="1"/>
</dbReference>
<dbReference type="OrthoDB" id="2161133at2759"/>
<keyword evidence="3" id="KW-0732">Signal</keyword>
<keyword evidence="5" id="KW-1185">Reference proteome</keyword>
<feature type="signal peptide" evidence="3">
    <location>
        <begin position="1"/>
        <end position="16"/>
    </location>
</feature>
<dbReference type="GO" id="GO:0016651">
    <property type="term" value="F:oxidoreductase activity, acting on NAD(P)H"/>
    <property type="evidence" value="ECO:0007669"/>
    <property type="project" value="InterPro"/>
</dbReference>